<feature type="region of interest" description="Disordered" evidence="1">
    <location>
        <begin position="98"/>
        <end position="119"/>
    </location>
</feature>
<dbReference type="OrthoDB" id="9813285at2"/>
<gene>
    <name evidence="3" type="ORF">EOD42_25075</name>
</gene>
<evidence type="ECO:0000313" key="4">
    <source>
        <dbReference type="Proteomes" id="UP000282957"/>
    </source>
</evidence>
<organism evidence="3 4">
    <name type="scientific">Rhodovarius crocodyli</name>
    <dbReference type="NCBI Taxonomy" id="1979269"/>
    <lineage>
        <taxon>Bacteria</taxon>
        <taxon>Pseudomonadati</taxon>
        <taxon>Pseudomonadota</taxon>
        <taxon>Alphaproteobacteria</taxon>
        <taxon>Acetobacterales</taxon>
        <taxon>Roseomonadaceae</taxon>
        <taxon>Rhodovarius</taxon>
    </lineage>
</organism>
<sequence length="119" mass="13902">MVTPDAKRKAVAYACTVHAVSQRRACLALTIDRSTVRYMSTRPDDALLREAMKAVTGERRRFGYRRIHIMLDRQGIVMNQKKLRRLYREEKLLVRRRGGRKRALGTRRPILVPDRANAR</sequence>
<keyword evidence="4" id="KW-1185">Reference proteome</keyword>
<accession>A0A437LW20</accession>
<dbReference type="Proteomes" id="UP000282957">
    <property type="component" value="Unassembled WGS sequence"/>
</dbReference>
<dbReference type="EMBL" id="SACL01000018">
    <property type="protein sequence ID" value="RVT89580.1"/>
    <property type="molecule type" value="Genomic_DNA"/>
</dbReference>
<protein>
    <recommendedName>
        <fullName evidence="2">HTH-like domain-containing protein</fullName>
    </recommendedName>
</protein>
<proteinExistence type="predicted"/>
<evidence type="ECO:0000313" key="3">
    <source>
        <dbReference type="EMBL" id="RVT89580.1"/>
    </source>
</evidence>
<comment type="caution">
    <text evidence="3">The sequence shown here is derived from an EMBL/GenBank/DDBJ whole genome shotgun (WGS) entry which is preliminary data.</text>
</comment>
<dbReference type="Pfam" id="PF13276">
    <property type="entry name" value="HTH_21"/>
    <property type="match status" value="1"/>
</dbReference>
<evidence type="ECO:0000256" key="1">
    <source>
        <dbReference type="SAM" id="MobiDB-lite"/>
    </source>
</evidence>
<evidence type="ECO:0000259" key="2">
    <source>
        <dbReference type="Pfam" id="PF13276"/>
    </source>
</evidence>
<dbReference type="PANTHER" id="PTHR47515:SF1">
    <property type="entry name" value="BLR2054 PROTEIN"/>
    <property type="match status" value="1"/>
</dbReference>
<feature type="domain" description="HTH-like" evidence="2">
    <location>
        <begin position="44"/>
        <end position="98"/>
    </location>
</feature>
<name>A0A437LW20_9PROT</name>
<dbReference type="InterPro" id="IPR025948">
    <property type="entry name" value="HTH-like_dom"/>
</dbReference>
<dbReference type="PANTHER" id="PTHR47515">
    <property type="entry name" value="LOW CALCIUM RESPONSE LOCUS PROTEIN T"/>
    <property type="match status" value="1"/>
</dbReference>
<reference evidence="3 4" key="1">
    <citation type="submission" date="2019-01" db="EMBL/GenBank/DDBJ databases">
        <authorList>
            <person name="Chen W.-M."/>
        </authorList>
    </citation>
    <scope>NUCLEOTIDE SEQUENCE [LARGE SCALE GENOMIC DNA]</scope>
    <source>
        <strain evidence="3 4">CCP-6</strain>
    </source>
</reference>
<dbReference type="AlphaFoldDB" id="A0A437LW20"/>